<feature type="domain" description="TarS/TarP linker" evidence="5">
    <location>
        <begin position="641"/>
        <end position="732"/>
    </location>
</feature>
<dbReference type="CDD" id="cd03801">
    <property type="entry name" value="GT4_PimA-like"/>
    <property type="match status" value="1"/>
</dbReference>
<evidence type="ECO:0000313" key="7">
    <source>
        <dbReference type="Proteomes" id="UP000598146"/>
    </source>
</evidence>
<evidence type="ECO:0000313" key="6">
    <source>
        <dbReference type="EMBL" id="MBG0566781.1"/>
    </source>
</evidence>
<feature type="domain" description="Glycosyltransferase subfamily 4-like N-terminal" evidence="4">
    <location>
        <begin position="93"/>
        <end position="216"/>
    </location>
</feature>
<comment type="caution">
    <text evidence="6">The sequence shown here is derived from an EMBL/GenBank/DDBJ whole genome shotgun (WGS) entry which is preliminary data.</text>
</comment>
<evidence type="ECO:0000256" key="1">
    <source>
        <dbReference type="ARBA" id="ARBA00022676"/>
    </source>
</evidence>
<accession>A0A931CGH4</accession>
<dbReference type="Gene3D" id="3.40.50.2000">
    <property type="entry name" value="Glycogen Phosphorylase B"/>
    <property type="match status" value="2"/>
</dbReference>
<gene>
    <name evidence="6" type="ORF">I4J89_35575</name>
</gene>
<dbReference type="CDD" id="cd00761">
    <property type="entry name" value="Glyco_tranf_GTA_type"/>
    <property type="match status" value="1"/>
</dbReference>
<feature type="domain" description="Glycosyltransferase 2-like" evidence="3">
    <location>
        <begin position="420"/>
        <end position="541"/>
    </location>
</feature>
<sequence>MLVDNGVHGDSRVQKTARWAAEAGWDVTLLGCSPTGTDQQWRIGRARVRLLPMGTARSSGIRGRLVRRGGPLLRMARLARRPVEHAQVRFWRALHGDRAWRRLEPGLWAYERAFGAVIDELDADLIHAHDFRMLGVGARAARRARAAGRDVKLVWDAHEFLRGARPRRDNARWLPAHLAYEREYARDADAVITVSDTLAEMLRREHRLPERPAVVLNAPESTSTGTAPDLRALCGVGPATPLLVYSGSASPQRGLATAVEALPFLPGVHLALVVDDPSAPHIAELTRAERVHAVPYVPPDQVPRLLSAADIGVIPIHHWPNHEIALITKFFEYSHARLPIVVSDVRTMAETVRATGQGEVFRARDAADFARAVRTILNDPQRYRAVYDGPASPLPGWTWEAQEEKLGSVYQALLSVPDVSVVVAVYNAMPYLTECLTSLVEQSIGASRMRIVAVDDGSTDGSGAELDRFDRRHPGLFTVLHQANSGGPAVPFNRGLDAATGRYVFFLGADDHLGREALERLVAAADQYDSDVVLGKVVGVNSRHIYQDVFARTEPDMDLFDSPLPRSLANTKLFRRELLERHAIRYREDMRIGSDLPFTLEACYRARRISVLADYDYYYAVRRFDATNITYLSRHALRVETAEKVMDFVAELIAPGKQRDAILLRRFDHEIARLLEDDFLRLDRQTQQRVHDGVARMAAAHLTGDIVAQLGAETRIRLAVARDGTLDDLLAVIRQDAETGIPPTVEKNGRRYAGYPGFGRLPDACFDVTTSPDWPAKLDATAITWNGGELTITAHSSATPAPSVSAEEIPAQVDVAGHSLRIRFRLADLLTRSAATGQRRAVSAQPGRFQPDLAIGRHSATGAAGAAALRAPRVRMPMPAVRRNGRRLAIIRPSVDASGRLMISVIPLTARQVTARLWRAIRRRTTL</sequence>
<dbReference type="Gene3D" id="3.90.550.10">
    <property type="entry name" value="Spore Coat Polysaccharide Biosynthesis Protein SpsA, Chain A"/>
    <property type="match status" value="1"/>
</dbReference>
<keyword evidence="1" id="KW-0328">Glycosyltransferase</keyword>
<dbReference type="SUPFAM" id="SSF53756">
    <property type="entry name" value="UDP-Glycosyltransferase/glycogen phosphorylase"/>
    <property type="match status" value="1"/>
</dbReference>
<protein>
    <submittedName>
        <fullName evidence="6">Glycosyltransferase</fullName>
    </submittedName>
</protein>
<dbReference type="Proteomes" id="UP000598146">
    <property type="component" value="Unassembled WGS sequence"/>
</dbReference>
<dbReference type="EMBL" id="JADQTO010000022">
    <property type="protein sequence ID" value="MBG0566781.1"/>
    <property type="molecule type" value="Genomic_DNA"/>
</dbReference>
<dbReference type="GO" id="GO:0016758">
    <property type="term" value="F:hexosyltransferase activity"/>
    <property type="evidence" value="ECO:0007669"/>
    <property type="project" value="UniProtKB-ARBA"/>
</dbReference>
<reference evidence="6" key="1">
    <citation type="submission" date="2020-11" db="EMBL/GenBank/DDBJ databases">
        <title>Isolation and identification of active actinomycetes.</title>
        <authorList>
            <person name="Sun X."/>
        </authorList>
    </citation>
    <scope>NUCLEOTIDE SEQUENCE</scope>
    <source>
        <strain evidence="6">NEAU-A11</strain>
    </source>
</reference>
<keyword evidence="7" id="KW-1185">Reference proteome</keyword>
<evidence type="ECO:0000256" key="2">
    <source>
        <dbReference type="ARBA" id="ARBA00022679"/>
    </source>
</evidence>
<name>A0A931CGH4_9ACTN</name>
<dbReference type="Pfam" id="PF13692">
    <property type="entry name" value="Glyco_trans_1_4"/>
    <property type="match status" value="1"/>
</dbReference>
<evidence type="ECO:0000259" key="5">
    <source>
        <dbReference type="Pfam" id="PF22181"/>
    </source>
</evidence>
<dbReference type="InterPro" id="IPR054028">
    <property type="entry name" value="TarS/TarP_linker"/>
</dbReference>
<dbReference type="InterPro" id="IPR001173">
    <property type="entry name" value="Glyco_trans_2-like"/>
</dbReference>
<keyword evidence="2" id="KW-0808">Transferase</keyword>
<dbReference type="SUPFAM" id="SSF53448">
    <property type="entry name" value="Nucleotide-diphospho-sugar transferases"/>
    <property type="match status" value="1"/>
</dbReference>
<dbReference type="Pfam" id="PF13439">
    <property type="entry name" value="Glyco_transf_4"/>
    <property type="match status" value="1"/>
</dbReference>
<evidence type="ECO:0000259" key="4">
    <source>
        <dbReference type="Pfam" id="PF13439"/>
    </source>
</evidence>
<organism evidence="6 7">
    <name type="scientific">Actinoplanes aureus</name>
    <dbReference type="NCBI Taxonomy" id="2792083"/>
    <lineage>
        <taxon>Bacteria</taxon>
        <taxon>Bacillati</taxon>
        <taxon>Actinomycetota</taxon>
        <taxon>Actinomycetes</taxon>
        <taxon>Micromonosporales</taxon>
        <taxon>Micromonosporaceae</taxon>
        <taxon>Actinoplanes</taxon>
    </lineage>
</organism>
<dbReference type="Pfam" id="PF22181">
    <property type="entry name" value="TarS_linker"/>
    <property type="match status" value="1"/>
</dbReference>
<proteinExistence type="predicted"/>
<dbReference type="InterPro" id="IPR028098">
    <property type="entry name" value="Glyco_trans_4-like_N"/>
</dbReference>
<evidence type="ECO:0000259" key="3">
    <source>
        <dbReference type="Pfam" id="PF00535"/>
    </source>
</evidence>
<dbReference type="InterPro" id="IPR029044">
    <property type="entry name" value="Nucleotide-diphossugar_trans"/>
</dbReference>
<dbReference type="Pfam" id="PF00535">
    <property type="entry name" value="Glycos_transf_2"/>
    <property type="match status" value="1"/>
</dbReference>
<dbReference type="PANTHER" id="PTHR22916">
    <property type="entry name" value="GLYCOSYLTRANSFERASE"/>
    <property type="match status" value="1"/>
</dbReference>
<dbReference type="AlphaFoldDB" id="A0A931CGH4"/>
<dbReference type="PANTHER" id="PTHR22916:SF3">
    <property type="entry name" value="UDP-GLCNAC:BETAGAL BETA-1,3-N-ACETYLGLUCOSAMINYLTRANSFERASE-LIKE PROTEIN 1"/>
    <property type="match status" value="1"/>
</dbReference>